<proteinExistence type="predicted"/>
<accession>A0A1X6NI08</accession>
<sequence>MDRSMFLDSRLRACAPRLGWRRPVSHLKLHRWQLLGLPLLRVRRTSAGYRLTRKARRWRRHLAVQAYCINSVATHLTALPVYHLRR</sequence>
<keyword evidence="1" id="KW-0472">Membrane</keyword>
<name>A0A1X6NI08_PORUM</name>
<keyword evidence="1" id="KW-1133">Transmembrane helix</keyword>
<keyword evidence="3" id="KW-1185">Reference proteome</keyword>
<evidence type="ECO:0000313" key="3">
    <source>
        <dbReference type="Proteomes" id="UP000218209"/>
    </source>
</evidence>
<feature type="transmembrane region" description="Helical" evidence="1">
    <location>
        <begin position="62"/>
        <end position="82"/>
    </location>
</feature>
<keyword evidence="1" id="KW-0812">Transmembrane</keyword>
<dbReference type="AlphaFoldDB" id="A0A1X6NI08"/>
<reference evidence="2 3" key="1">
    <citation type="submission" date="2017-03" db="EMBL/GenBank/DDBJ databases">
        <title>WGS assembly of Porphyra umbilicalis.</title>
        <authorList>
            <person name="Brawley S.H."/>
            <person name="Blouin N.A."/>
            <person name="Ficko-Blean E."/>
            <person name="Wheeler G.L."/>
            <person name="Lohr M."/>
            <person name="Goodson H.V."/>
            <person name="Jenkins J.W."/>
            <person name="Blaby-Haas C.E."/>
            <person name="Helliwell K.E."/>
            <person name="Chan C."/>
            <person name="Marriage T."/>
            <person name="Bhattacharya D."/>
            <person name="Klein A.S."/>
            <person name="Badis Y."/>
            <person name="Brodie J."/>
            <person name="Cao Y."/>
            <person name="Collen J."/>
            <person name="Dittami S.M."/>
            <person name="Gachon C.M."/>
            <person name="Green B.R."/>
            <person name="Karpowicz S."/>
            <person name="Kim J.W."/>
            <person name="Kudahl U."/>
            <person name="Lin S."/>
            <person name="Michel G."/>
            <person name="Mittag M."/>
            <person name="Olson B.J."/>
            <person name="Pangilinan J."/>
            <person name="Peng Y."/>
            <person name="Qiu H."/>
            <person name="Shu S."/>
            <person name="Singer J.T."/>
            <person name="Smith A.G."/>
            <person name="Sprecher B.N."/>
            <person name="Wagner V."/>
            <person name="Wang W."/>
            <person name="Wang Z.-Y."/>
            <person name="Yan J."/>
            <person name="Yarish C."/>
            <person name="Zoeuner-Riek S."/>
            <person name="Zhuang Y."/>
            <person name="Zou Y."/>
            <person name="Lindquist E.A."/>
            <person name="Grimwood J."/>
            <person name="Barry K."/>
            <person name="Rokhsar D.S."/>
            <person name="Schmutz J."/>
            <person name="Stiller J.W."/>
            <person name="Grossman A.R."/>
            <person name="Prochnik S.E."/>
        </authorList>
    </citation>
    <scope>NUCLEOTIDE SEQUENCE [LARGE SCALE GENOMIC DNA]</scope>
    <source>
        <strain evidence="2">4086291</strain>
    </source>
</reference>
<protein>
    <submittedName>
        <fullName evidence="2">Uncharacterized protein</fullName>
    </submittedName>
</protein>
<gene>
    <name evidence="2" type="ORF">BU14_3131s0001</name>
</gene>
<organism evidence="2 3">
    <name type="scientific">Porphyra umbilicalis</name>
    <name type="common">Purple laver</name>
    <name type="synonym">Red alga</name>
    <dbReference type="NCBI Taxonomy" id="2786"/>
    <lineage>
        <taxon>Eukaryota</taxon>
        <taxon>Rhodophyta</taxon>
        <taxon>Bangiophyceae</taxon>
        <taxon>Bangiales</taxon>
        <taxon>Bangiaceae</taxon>
        <taxon>Porphyra</taxon>
    </lineage>
</organism>
<dbReference type="Proteomes" id="UP000218209">
    <property type="component" value="Unassembled WGS sequence"/>
</dbReference>
<evidence type="ECO:0000256" key="1">
    <source>
        <dbReference type="SAM" id="Phobius"/>
    </source>
</evidence>
<evidence type="ECO:0000313" key="2">
    <source>
        <dbReference type="EMBL" id="OSX68254.1"/>
    </source>
</evidence>
<dbReference type="EMBL" id="KV920833">
    <property type="protein sequence ID" value="OSX68254.1"/>
    <property type="molecule type" value="Genomic_DNA"/>
</dbReference>